<feature type="transmembrane region" description="Helical" evidence="5">
    <location>
        <begin position="142"/>
        <end position="162"/>
    </location>
</feature>
<keyword evidence="3 5" id="KW-1133">Transmembrane helix</keyword>
<dbReference type="EMBL" id="HACG01035399">
    <property type="protein sequence ID" value="CEK82264.1"/>
    <property type="molecule type" value="Transcribed_RNA"/>
</dbReference>
<evidence type="ECO:0000256" key="3">
    <source>
        <dbReference type="ARBA" id="ARBA00022989"/>
    </source>
</evidence>
<evidence type="ECO:0000256" key="5">
    <source>
        <dbReference type="SAM" id="Phobius"/>
    </source>
</evidence>
<keyword evidence="2 5" id="KW-0812">Transmembrane</keyword>
<evidence type="ECO:0000313" key="7">
    <source>
        <dbReference type="EMBL" id="CEK82264.1"/>
    </source>
</evidence>
<keyword evidence="4 5" id="KW-0472">Membrane</keyword>
<dbReference type="InterPro" id="IPR020846">
    <property type="entry name" value="MFS_dom"/>
</dbReference>
<name>A0A0B7AMJ9_9EUPU</name>
<accession>A0A0B7AMJ9</accession>
<feature type="transmembrane region" description="Helical" evidence="5">
    <location>
        <begin position="168"/>
        <end position="186"/>
    </location>
</feature>
<dbReference type="PROSITE" id="PS00217">
    <property type="entry name" value="SUGAR_TRANSPORT_2"/>
    <property type="match status" value="1"/>
</dbReference>
<feature type="domain" description="Major facilitator superfamily (MFS) profile" evidence="6">
    <location>
        <begin position="26"/>
        <end position="488"/>
    </location>
</feature>
<dbReference type="InterPro" id="IPR005829">
    <property type="entry name" value="Sugar_transporter_CS"/>
</dbReference>
<evidence type="ECO:0000256" key="2">
    <source>
        <dbReference type="ARBA" id="ARBA00022692"/>
    </source>
</evidence>
<dbReference type="PANTHER" id="PTHR24064">
    <property type="entry name" value="SOLUTE CARRIER FAMILY 22 MEMBER"/>
    <property type="match status" value="1"/>
</dbReference>
<feature type="transmembrane region" description="Helical" evidence="5">
    <location>
        <begin position="462"/>
        <end position="483"/>
    </location>
</feature>
<dbReference type="Pfam" id="PF00083">
    <property type="entry name" value="Sugar_tr"/>
    <property type="match status" value="1"/>
</dbReference>
<dbReference type="InterPro" id="IPR036259">
    <property type="entry name" value="MFS_trans_sf"/>
</dbReference>
<feature type="transmembrane region" description="Helical" evidence="5">
    <location>
        <begin position="198"/>
        <end position="219"/>
    </location>
</feature>
<feature type="transmembrane region" description="Helical" evidence="5">
    <location>
        <begin position="16"/>
        <end position="37"/>
    </location>
</feature>
<dbReference type="InterPro" id="IPR005828">
    <property type="entry name" value="MFS_sugar_transport-like"/>
</dbReference>
<protein>
    <recommendedName>
        <fullName evidence="6">Major facilitator superfamily (MFS) profile domain-containing protein</fullName>
    </recommendedName>
</protein>
<dbReference type="PROSITE" id="PS50850">
    <property type="entry name" value="MFS"/>
    <property type="match status" value="1"/>
</dbReference>
<sequence>MRNLEDLIRDVGGDGLAQVMVIGLVNLLRATIGWSMMTMSFANFVPKWCCLPDNVTASSDQYCNENDNITDVVFAKKCWLNTTSCSNRVFTSGVRTVVNEWDLVCERKWMAPLTTSIQMGGVMVGAVLAGQLTDLFGRKKTVYLNGVCSAVFNIIAGFSPVWEMFVVFRFLIGMSIGGFLASCVPYTTEFILPSRRAIVSILPTFLTGVCLMALVAWLIPDWQMLHWICGSMTIPCLFGYFFIPESLRWLAVQGRVEEAHKVVEWIARRNRREVPKDTIDILKSVSVKTSSTTKRTQPTYIDIYKGWHLFKSSIILQFSWCALSMCGYGFSFGASAIGTNMYLNIFIFAIVGVPSFVITSTALQRFGRKKTSIFFLVLSSACAFGSVAMRLTMSTSDKQVLAGVVLNVLSRGFINCAWCGISITTNEIYPTVIRGLGFGASNVAARVGAVFAPFAINFEDNPIFALGLVGVTLLITATAVIFLDETSGKAMQDTITVPDQSTNGKNIELKVKQDNGHVIIADGTKGNDISTISGHVISDEKIACKLVSYVNFVAIDRKDSVSKHMK</sequence>
<organism evidence="7">
    <name type="scientific">Arion vulgaris</name>
    <dbReference type="NCBI Taxonomy" id="1028688"/>
    <lineage>
        <taxon>Eukaryota</taxon>
        <taxon>Metazoa</taxon>
        <taxon>Spiralia</taxon>
        <taxon>Lophotrochozoa</taxon>
        <taxon>Mollusca</taxon>
        <taxon>Gastropoda</taxon>
        <taxon>Heterobranchia</taxon>
        <taxon>Euthyneura</taxon>
        <taxon>Panpulmonata</taxon>
        <taxon>Eupulmonata</taxon>
        <taxon>Stylommatophora</taxon>
        <taxon>Helicina</taxon>
        <taxon>Arionoidea</taxon>
        <taxon>Arionidae</taxon>
        <taxon>Arion</taxon>
    </lineage>
</organism>
<dbReference type="GO" id="GO:0016020">
    <property type="term" value="C:membrane"/>
    <property type="evidence" value="ECO:0007669"/>
    <property type="project" value="UniProtKB-SubCell"/>
</dbReference>
<feature type="transmembrane region" description="Helical" evidence="5">
    <location>
        <begin position="225"/>
        <end position="243"/>
    </location>
</feature>
<dbReference type="GO" id="GO:0022857">
    <property type="term" value="F:transmembrane transporter activity"/>
    <property type="evidence" value="ECO:0007669"/>
    <property type="project" value="InterPro"/>
</dbReference>
<evidence type="ECO:0000256" key="1">
    <source>
        <dbReference type="ARBA" id="ARBA00004141"/>
    </source>
</evidence>
<reference evidence="7" key="1">
    <citation type="submission" date="2014-12" db="EMBL/GenBank/DDBJ databases">
        <title>Insight into the proteome of Arion vulgaris.</title>
        <authorList>
            <person name="Aradska J."/>
            <person name="Bulat T."/>
            <person name="Smidak R."/>
            <person name="Sarate P."/>
            <person name="Gangsoo J."/>
            <person name="Sialana F."/>
            <person name="Bilban M."/>
            <person name="Lubec G."/>
        </authorList>
    </citation>
    <scope>NUCLEOTIDE SEQUENCE</scope>
    <source>
        <tissue evidence="7">Skin</tissue>
    </source>
</reference>
<dbReference type="SUPFAM" id="SSF103473">
    <property type="entry name" value="MFS general substrate transporter"/>
    <property type="match status" value="1"/>
</dbReference>
<feature type="transmembrane region" description="Helical" evidence="5">
    <location>
        <begin position="341"/>
        <end position="361"/>
    </location>
</feature>
<evidence type="ECO:0000256" key="4">
    <source>
        <dbReference type="ARBA" id="ARBA00023136"/>
    </source>
</evidence>
<feature type="transmembrane region" description="Helical" evidence="5">
    <location>
        <begin position="373"/>
        <end position="393"/>
    </location>
</feature>
<feature type="transmembrane region" description="Helical" evidence="5">
    <location>
        <begin position="314"/>
        <end position="335"/>
    </location>
</feature>
<evidence type="ECO:0000259" key="6">
    <source>
        <dbReference type="PROSITE" id="PS50850"/>
    </source>
</evidence>
<proteinExistence type="predicted"/>
<comment type="subcellular location">
    <subcellularLocation>
        <location evidence="1">Membrane</location>
        <topology evidence="1">Multi-pass membrane protein</topology>
    </subcellularLocation>
</comment>
<dbReference type="AlphaFoldDB" id="A0A0B7AMJ9"/>
<dbReference type="Gene3D" id="1.20.1250.20">
    <property type="entry name" value="MFS general substrate transporter like domains"/>
    <property type="match status" value="1"/>
</dbReference>
<gene>
    <name evidence="7" type="primary">ORF130566</name>
</gene>